<feature type="domain" description="HECT" evidence="8">
    <location>
        <begin position="507"/>
        <end position="843"/>
    </location>
</feature>
<dbReference type="PANTHER" id="PTHR11254:SF440">
    <property type="entry name" value="E3 UBIQUITIN-PROTEIN LIGASE NEDD-4"/>
    <property type="match status" value="1"/>
</dbReference>
<accession>A0A7S1AY30</accession>
<evidence type="ECO:0000256" key="4">
    <source>
        <dbReference type="ARBA" id="ARBA00022679"/>
    </source>
</evidence>
<dbReference type="SMART" id="SM00119">
    <property type="entry name" value="HECTc"/>
    <property type="match status" value="1"/>
</dbReference>
<gene>
    <name evidence="9" type="ORF">NSCI0253_LOCUS43295</name>
</gene>
<organism evidence="9">
    <name type="scientific">Noctiluca scintillans</name>
    <name type="common">Sea sparkle</name>
    <name type="synonym">Red tide dinoflagellate</name>
    <dbReference type="NCBI Taxonomy" id="2966"/>
    <lineage>
        <taxon>Eukaryota</taxon>
        <taxon>Sar</taxon>
        <taxon>Alveolata</taxon>
        <taxon>Dinophyceae</taxon>
        <taxon>Noctilucales</taxon>
        <taxon>Noctilucaceae</taxon>
        <taxon>Noctiluca</taxon>
    </lineage>
</organism>
<dbReference type="EC" id="2.3.2.26" evidence="3"/>
<feature type="active site" description="Glycyl thioester intermediate" evidence="6">
    <location>
        <position position="811"/>
    </location>
</feature>
<dbReference type="EMBL" id="HBFQ01061144">
    <property type="protein sequence ID" value="CAD8868939.1"/>
    <property type="molecule type" value="Transcribed_RNA"/>
</dbReference>
<dbReference type="InterPro" id="IPR000569">
    <property type="entry name" value="HECT_dom"/>
</dbReference>
<evidence type="ECO:0000313" key="9">
    <source>
        <dbReference type="EMBL" id="CAD8868939.1"/>
    </source>
</evidence>
<reference evidence="9" key="1">
    <citation type="submission" date="2021-01" db="EMBL/GenBank/DDBJ databases">
        <authorList>
            <person name="Corre E."/>
            <person name="Pelletier E."/>
            <person name="Niang G."/>
            <person name="Scheremetjew M."/>
            <person name="Finn R."/>
            <person name="Kale V."/>
            <person name="Holt S."/>
            <person name="Cochrane G."/>
            <person name="Meng A."/>
            <person name="Brown T."/>
            <person name="Cohen L."/>
        </authorList>
    </citation>
    <scope>NUCLEOTIDE SEQUENCE</scope>
</reference>
<dbReference type="GO" id="GO:0061630">
    <property type="term" value="F:ubiquitin protein ligase activity"/>
    <property type="evidence" value="ECO:0007669"/>
    <property type="project" value="UniProtKB-EC"/>
</dbReference>
<dbReference type="InterPro" id="IPR050409">
    <property type="entry name" value="E3_ubiq-protein_ligase"/>
</dbReference>
<proteinExistence type="predicted"/>
<evidence type="ECO:0000256" key="7">
    <source>
        <dbReference type="SAM" id="MobiDB-lite"/>
    </source>
</evidence>
<feature type="region of interest" description="Disordered" evidence="7">
    <location>
        <begin position="99"/>
        <end position="125"/>
    </location>
</feature>
<evidence type="ECO:0000256" key="2">
    <source>
        <dbReference type="ARBA" id="ARBA00004906"/>
    </source>
</evidence>
<evidence type="ECO:0000256" key="1">
    <source>
        <dbReference type="ARBA" id="ARBA00000885"/>
    </source>
</evidence>
<dbReference type="InterPro" id="IPR035983">
    <property type="entry name" value="Hect_E3_ubiquitin_ligase"/>
</dbReference>
<feature type="compositionally biased region" description="Basic and acidic residues" evidence="7">
    <location>
        <begin position="1"/>
        <end position="10"/>
    </location>
</feature>
<dbReference type="GO" id="GO:0016567">
    <property type="term" value="P:protein ubiquitination"/>
    <property type="evidence" value="ECO:0007669"/>
    <property type="project" value="TreeGrafter"/>
</dbReference>
<keyword evidence="5 6" id="KW-0833">Ubl conjugation pathway</keyword>
<dbReference type="PROSITE" id="PS50237">
    <property type="entry name" value="HECT"/>
    <property type="match status" value="1"/>
</dbReference>
<dbReference type="AlphaFoldDB" id="A0A7S1AY30"/>
<evidence type="ECO:0000256" key="3">
    <source>
        <dbReference type="ARBA" id="ARBA00012485"/>
    </source>
</evidence>
<comment type="catalytic activity">
    <reaction evidence="1">
        <text>S-ubiquitinyl-[E2 ubiquitin-conjugating enzyme]-L-cysteine + [acceptor protein]-L-lysine = [E2 ubiquitin-conjugating enzyme]-L-cysteine + N(6)-ubiquitinyl-[acceptor protein]-L-lysine.</text>
        <dbReference type="EC" id="2.3.2.26"/>
    </reaction>
</comment>
<feature type="region of interest" description="Disordered" evidence="7">
    <location>
        <begin position="1"/>
        <end position="59"/>
    </location>
</feature>
<dbReference type="PANTHER" id="PTHR11254">
    <property type="entry name" value="HECT DOMAIN UBIQUITIN-PROTEIN LIGASE"/>
    <property type="match status" value="1"/>
</dbReference>
<evidence type="ECO:0000259" key="8">
    <source>
        <dbReference type="PROSITE" id="PS50237"/>
    </source>
</evidence>
<dbReference type="Gene3D" id="3.30.2160.10">
    <property type="entry name" value="Hect, E3 ligase catalytic domain"/>
    <property type="match status" value="1"/>
</dbReference>
<protein>
    <recommendedName>
        <fullName evidence="3">HECT-type E3 ubiquitin transferase</fullName>
        <ecNumber evidence="3">2.3.2.26</ecNumber>
    </recommendedName>
</protein>
<keyword evidence="4" id="KW-0808">Transferase</keyword>
<dbReference type="Pfam" id="PF00632">
    <property type="entry name" value="HECT"/>
    <property type="match status" value="1"/>
</dbReference>
<comment type="pathway">
    <text evidence="2">Protein modification; protein ubiquitination.</text>
</comment>
<dbReference type="SUPFAM" id="SSF56204">
    <property type="entry name" value="Hect, E3 ligase catalytic domain"/>
    <property type="match status" value="1"/>
</dbReference>
<dbReference type="FunFam" id="3.30.2410.10:FF:000009">
    <property type="entry name" value="Probable E3 ubiquitin-protein ligase HECTD2"/>
    <property type="match status" value="1"/>
</dbReference>
<evidence type="ECO:0000256" key="5">
    <source>
        <dbReference type="ARBA" id="ARBA00022786"/>
    </source>
</evidence>
<sequence>MDRDVDRPEDTSLNGGTGGGQCDEGDCSVALSDAYGGGREADAIDGAGAAEDAEATDGARSMEVTDLVAVAAEADATVAAEADATVAAEVAEAQGVESAEALAEGERGAGDASSASDEDVRNGPRSRRAWRLMDVLRGNLSVQVVQGSGEAQSEAAAGEGENVENVVVLGTQDNESNSGSESHSEVDMPSFRAQLAVGDANAITLWRSAIFRDAPELTGECALAVTKWLEKGVLKSSEIADEMLLCIVRCLERGYAMFEEEEDLVRVFTTAVDLTESPECVHRMLERGALRAMIRGLQSSAHLLLDLAEDTDWFETERLVRIYKAFKKLWQECCARPEDCPERKQITNIVFTALGKWLRSVPLEDVWMGEDDILVFWVLIPLWPNYLDYLDGSPDRAAEERARFKEICNWVLWPNDPFLESGYRLIGHLDFEAGADFSLRFLLSEERFRWIVTPATKQRYLQYSVSRVASQGLQGDESPTGLVLVVNRETPLTDLCRQLGVSGFGNERANLLSGITVHLCGDSGNEEGVDEGGPWREAIPLAFTELISLNHGLFEMRDGTVEPRWCVADLVPDYQAQFELCGVLIGMALVYQAYAPAHFSQCFLKHLVGLPRVPEDVPGLVPQLKMVEEADDEGLDHLCLTFSVDDSMTGMTHDMKPGGSEIGVTARSALEYITLRTHWELEGRFDPVIGHVLKGLHRIIPPSIMEVFARMVTTSELDVMLAGHGINIKDWRDHTEYHGFHEDSDIVAWFWKAVEEFTAQEREDLWTFISGSKGVPPGGFGHLTNAAGEAIRFTIAKVGASTDHMPVAHTCGYQLDLPKYTTFEDLAEKLRRAMSHRQGFGLA</sequence>
<evidence type="ECO:0000256" key="6">
    <source>
        <dbReference type="PROSITE-ProRule" id="PRU00104"/>
    </source>
</evidence>
<dbReference type="Gene3D" id="3.30.2410.10">
    <property type="entry name" value="Hect, E3 ligase catalytic domain"/>
    <property type="match status" value="1"/>
</dbReference>
<dbReference type="Gene3D" id="3.90.1750.10">
    <property type="entry name" value="Hect, E3 ligase catalytic domains"/>
    <property type="match status" value="1"/>
</dbReference>
<feature type="compositionally biased region" description="Low complexity" evidence="7">
    <location>
        <begin position="44"/>
        <end position="59"/>
    </location>
</feature>
<name>A0A7S1AY30_NOCSC</name>
<dbReference type="GO" id="GO:0006511">
    <property type="term" value="P:ubiquitin-dependent protein catabolic process"/>
    <property type="evidence" value="ECO:0007669"/>
    <property type="project" value="TreeGrafter"/>
</dbReference>
<dbReference type="GO" id="GO:0005737">
    <property type="term" value="C:cytoplasm"/>
    <property type="evidence" value="ECO:0007669"/>
    <property type="project" value="TreeGrafter"/>
</dbReference>